<dbReference type="PANTHER" id="PTHR47526">
    <property type="entry name" value="ATP-DEPENDENT DNA HELICASE"/>
    <property type="match status" value="1"/>
</dbReference>
<evidence type="ECO:0000256" key="1">
    <source>
        <dbReference type="SAM" id="MobiDB-lite"/>
    </source>
</evidence>
<accession>A0A9D4SXJ1</accession>
<feature type="region of interest" description="Disordered" evidence="1">
    <location>
        <begin position="154"/>
        <end position="178"/>
    </location>
</feature>
<proteinExistence type="predicted"/>
<reference evidence="2" key="1">
    <citation type="journal article" date="2020" name="Cell">
        <title>Large-Scale Comparative Analyses of Tick Genomes Elucidate Their Genetic Diversity and Vector Capacities.</title>
        <authorList>
            <consortium name="Tick Genome and Microbiome Consortium (TIGMIC)"/>
            <person name="Jia N."/>
            <person name="Wang J."/>
            <person name="Shi W."/>
            <person name="Du L."/>
            <person name="Sun Y."/>
            <person name="Zhan W."/>
            <person name="Jiang J.F."/>
            <person name="Wang Q."/>
            <person name="Zhang B."/>
            <person name="Ji P."/>
            <person name="Bell-Sakyi L."/>
            <person name="Cui X.M."/>
            <person name="Yuan T.T."/>
            <person name="Jiang B.G."/>
            <person name="Yang W.F."/>
            <person name="Lam T.T."/>
            <person name="Chang Q.C."/>
            <person name="Ding S.J."/>
            <person name="Wang X.J."/>
            <person name="Zhu J.G."/>
            <person name="Ruan X.D."/>
            <person name="Zhao L."/>
            <person name="Wei J.T."/>
            <person name="Ye R.Z."/>
            <person name="Que T.C."/>
            <person name="Du C.H."/>
            <person name="Zhou Y.H."/>
            <person name="Cheng J.X."/>
            <person name="Dai P.F."/>
            <person name="Guo W.B."/>
            <person name="Han X.H."/>
            <person name="Huang E.J."/>
            <person name="Li L.F."/>
            <person name="Wei W."/>
            <person name="Gao Y.C."/>
            <person name="Liu J.Z."/>
            <person name="Shao H.Z."/>
            <person name="Wang X."/>
            <person name="Wang C.C."/>
            <person name="Yang T.C."/>
            <person name="Huo Q.B."/>
            <person name="Li W."/>
            <person name="Chen H.Y."/>
            <person name="Chen S.E."/>
            <person name="Zhou L.G."/>
            <person name="Ni X.B."/>
            <person name="Tian J.H."/>
            <person name="Sheng Y."/>
            <person name="Liu T."/>
            <person name="Pan Y.S."/>
            <person name="Xia L.Y."/>
            <person name="Li J."/>
            <person name="Zhao F."/>
            <person name="Cao W.C."/>
        </authorList>
    </citation>
    <scope>NUCLEOTIDE SEQUENCE</scope>
    <source>
        <strain evidence="2">Rsan-2018</strain>
    </source>
</reference>
<comment type="caution">
    <text evidence="2">The sequence shown here is derived from an EMBL/GenBank/DDBJ whole genome shotgun (WGS) entry which is preliminary data.</text>
</comment>
<name>A0A9D4SXJ1_RHISA</name>
<reference evidence="2" key="2">
    <citation type="submission" date="2021-09" db="EMBL/GenBank/DDBJ databases">
        <authorList>
            <person name="Jia N."/>
            <person name="Wang J."/>
            <person name="Shi W."/>
            <person name="Du L."/>
            <person name="Sun Y."/>
            <person name="Zhan W."/>
            <person name="Jiang J."/>
            <person name="Wang Q."/>
            <person name="Zhang B."/>
            <person name="Ji P."/>
            <person name="Sakyi L.B."/>
            <person name="Cui X."/>
            <person name="Yuan T."/>
            <person name="Jiang B."/>
            <person name="Yang W."/>
            <person name="Lam T.T.-Y."/>
            <person name="Chang Q."/>
            <person name="Ding S."/>
            <person name="Wang X."/>
            <person name="Zhu J."/>
            <person name="Ruan X."/>
            <person name="Zhao L."/>
            <person name="Wei J."/>
            <person name="Que T."/>
            <person name="Du C."/>
            <person name="Cheng J."/>
            <person name="Dai P."/>
            <person name="Han X."/>
            <person name="Huang E."/>
            <person name="Gao Y."/>
            <person name="Liu J."/>
            <person name="Shao H."/>
            <person name="Ye R."/>
            <person name="Li L."/>
            <person name="Wei W."/>
            <person name="Wang X."/>
            <person name="Wang C."/>
            <person name="Huo Q."/>
            <person name="Li W."/>
            <person name="Guo W."/>
            <person name="Chen H."/>
            <person name="Chen S."/>
            <person name="Zhou L."/>
            <person name="Zhou L."/>
            <person name="Ni X."/>
            <person name="Tian J."/>
            <person name="Zhou Y."/>
            <person name="Sheng Y."/>
            <person name="Liu T."/>
            <person name="Pan Y."/>
            <person name="Xia L."/>
            <person name="Li J."/>
            <person name="Zhao F."/>
            <person name="Cao W."/>
        </authorList>
    </citation>
    <scope>NUCLEOTIDE SEQUENCE</scope>
    <source>
        <strain evidence="2">Rsan-2018</strain>
        <tissue evidence="2">Larvae</tissue>
    </source>
</reference>
<organism evidence="2 3">
    <name type="scientific">Rhipicephalus sanguineus</name>
    <name type="common">Brown dog tick</name>
    <name type="synonym">Ixodes sanguineus</name>
    <dbReference type="NCBI Taxonomy" id="34632"/>
    <lineage>
        <taxon>Eukaryota</taxon>
        <taxon>Metazoa</taxon>
        <taxon>Ecdysozoa</taxon>
        <taxon>Arthropoda</taxon>
        <taxon>Chelicerata</taxon>
        <taxon>Arachnida</taxon>
        <taxon>Acari</taxon>
        <taxon>Parasitiformes</taxon>
        <taxon>Ixodida</taxon>
        <taxon>Ixodoidea</taxon>
        <taxon>Ixodidae</taxon>
        <taxon>Rhipicephalinae</taxon>
        <taxon>Rhipicephalus</taxon>
        <taxon>Rhipicephalus</taxon>
    </lineage>
</organism>
<keyword evidence="3" id="KW-1185">Reference proteome</keyword>
<gene>
    <name evidence="2" type="ORF">HPB52_004152</name>
</gene>
<dbReference type="Proteomes" id="UP000821837">
    <property type="component" value="Unassembled WGS sequence"/>
</dbReference>
<evidence type="ECO:0000313" key="2">
    <source>
        <dbReference type="EMBL" id="KAH7955835.1"/>
    </source>
</evidence>
<sequence length="221" mass="24450">MPAFPTAQPFCGGYFSQLIGSARVRYKEKIELCENVDPYTLRLGTDTSADASLLPSVAHGDIVTYLVFSTSFVTLDQMKAYKALESHNYFTSGWVKSLSAKRLGEDKVLLLGEVPGSTSRLPALEGDAWLPAYVEKVKYKRLKDIDFSSSKEKKRRLDATSSGSKETKVPKQRKGISAPSPTELKELYAAFNTTGVVPAIFSLLPDYCDAFKNPFKEQLLT</sequence>
<dbReference type="AlphaFoldDB" id="A0A9D4SXJ1"/>
<evidence type="ECO:0000313" key="3">
    <source>
        <dbReference type="Proteomes" id="UP000821837"/>
    </source>
</evidence>
<protein>
    <submittedName>
        <fullName evidence="2">Uncharacterized protein</fullName>
    </submittedName>
</protein>
<dbReference type="EMBL" id="JABSTV010001250">
    <property type="protein sequence ID" value="KAH7955835.1"/>
    <property type="molecule type" value="Genomic_DNA"/>
</dbReference>
<dbReference type="VEuPathDB" id="VectorBase:RSAN_053800"/>
<dbReference type="PANTHER" id="PTHR47526:SF4">
    <property type="entry name" value="SWIM-TYPE DOMAIN-CONTAINING PROTEIN"/>
    <property type="match status" value="1"/>
</dbReference>